<name>A0ABR1JVW8_9AGAR</name>
<dbReference type="PROSITE" id="PS51084">
    <property type="entry name" value="HIT_2"/>
    <property type="match status" value="1"/>
</dbReference>
<feature type="region of interest" description="Disordered" evidence="7">
    <location>
        <begin position="206"/>
        <end position="259"/>
    </location>
</feature>
<dbReference type="InterPro" id="IPR036265">
    <property type="entry name" value="HIT-like_sf"/>
</dbReference>
<dbReference type="InterPro" id="IPR032566">
    <property type="entry name" value="Znf-C2HE"/>
</dbReference>
<evidence type="ECO:0000259" key="8">
    <source>
        <dbReference type="PROSITE" id="PS51084"/>
    </source>
</evidence>
<dbReference type="Proteomes" id="UP001498398">
    <property type="component" value="Unassembled WGS sequence"/>
</dbReference>
<dbReference type="PANTHER" id="PTHR12486">
    <property type="entry name" value="APRATAXIN-RELATED"/>
    <property type="match status" value="1"/>
</dbReference>
<keyword evidence="3" id="KW-0862">Zinc</keyword>
<proteinExistence type="predicted"/>
<dbReference type="SUPFAM" id="SSF54197">
    <property type="entry name" value="HIT-like"/>
    <property type="match status" value="1"/>
</dbReference>
<comment type="subcellular location">
    <subcellularLocation>
        <location evidence="1">Nucleus</location>
    </subcellularLocation>
</comment>
<reference evidence="9 10" key="1">
    <citation type="submission" date="2024-01" db="EMBL/GenBank/DDBJ databases">
        <title>A draft genome for the cacao thread blight pathogen Marasmiellus scandens.</title>
        <authorList>
            <person name="Baruah I.K."/>
            <person name="Leung J."/>
            <person name="Bukari Y."/>
            <person name="Amoako-Attah I."/>
            <person name="Meinhardt L.W."/>
            <person name="Bailey B.A."/>
            <person name="Cohen S.P."/>
        </authorList>
    </citation>
    <scope>NUCLEOTIDE SEQUENCE [LARGE SCALE GENOMIC DNA]</scope>
    <source>
        <strain evidence="9 10">GH-19</strain>
    </source>
</reference>
<dbReference type="Pfam" id="PF16278">
    <property type="entry name" value="zf-C2HE"/>
    <property type="match status" value="1"/>
</dbReference>
<keyword evidence="4" id="KW-0238">DNA-binding</keyword>
<evidence type="ECO:0000256" key="4">
    <source>
        <dbReference type="ARBA" id="ARBA00023125"/>
    </source>
</evidence>
<dbReference type="Pfam" id="PF11969">
    <property type="entry name" value="DcpS_C"/>
    <property type="match status" value="1"/>
</dbReference>
<dbReference type="Gene3D" id="3.30.428.10">
    <property type="entry name" value="HIT-like"/>
    <property type="match status" value="1"/>
</dbReference>
<keyword evidence="5" id="KW-0539">Nucleus</keyword>
<feature type="short sequence motif" description="Histidine triad motif" evidence="6">
    <location>
        <begin position="119"/>
        <end position="123"/>
    </location>
</feature>
<protein>
    <submittedName>
        <fullName evidence="9">Aprataxin-like protein</fullName>
    </submittedName>
</protein>
<dbReference type="EMBL" id="JBANRG010000004">
    <property type="protein sequence ID" value="KAK7466991.1"/>
    <property type="molecule type" value="Genomic_DNA"/>
</dbReference>
<dbReference type="PANTHER" id="PTHR12486:SF4">
    <property type="entry name" value="APRATAXIN"/>
    <property type="match status" value="1"/>
</dbReference>
<dbReference type="InterPro" id="IPR011146">
    <property type="entry name" value="HIT-like"/>
</dbReference>
<feature type="compositionally biased region" description="Basic and acidic residues" evidence="7">
    <location>
        <begin position="206"/>
        <end position="251"/>
    </location>
</feature>
<organism evidence="9 10">
    <name type="scientific">Marasmiellus scandens</name>
    <dbReference type="NCBI Taxonomy" id="2682957"/>
    <lineage>
        <taxon>Eukaryota</taxon>
        <taxon>Fungi</taxon>
        <taxon>Dikarya</taxon>
        <taxon>Basidiomycota</taxon>
        <taxon>Agaricomycotina</taxon>
        <taxon>Agaricomycetes</taxon>
        <taxon>Agaricomycetidae</taxon>
        <taxon>Agaricales</taxon>
        <taxon>Marasmiineae</taxon>
        <taxon>Omphalotaceae</taxon>
        <taxon>Marasmiellus</taxon>
    </lineage>
</organism>
<evidence type="ECO:0000256" key="1">
    <source>
        <dbReference type="ARBA" id="ARBA00004123"/>
    </source>
</evidence>
<evidence type="ECO:0000256" key="6">
    <source>
        <dbReference type="PROSITE-ProRule" id="PRU00464"/>
    </source>
</evidence>
<keyword evidence="10" id="KW-1185">Reference proteome</keyword>
<feature type="domain" description="HIT" evidence="8">
    <location>
        <begin position="9"/>
        <end position="135"/>
    </location>
</feature>
<gene>
    <name evidence="9" type="primary">HNT3</name>
    <name evidence="9" type="ORF">VKT23_004054</name>
</gene>
<evidence type="ECO:0000256" key="3">
    <source>
        <dbReference type="ARBA" id="ARBA00022833"/>
    </source>
</evidence>
<keyword evidence="2" id="KW-0479">Metal-binding</keyword>
<evidence type="ECO:0000256" key="2">
    <source>
        <dbReference type="ARBA" id="ARBA00022723"/>
    </source>
</evidence>
<evidence type="ECO:0000256" key="7">
    <source>
        <dbReference type="SAM" id="MobiDB-lite"/>
    </source>
</evidence>
<sequence length="259" mass="30003">MANLFILRNYAQKLPSELPSSILFSHSSETLTIYDAYPKSKFHFLILPRVKPESELSVNDLESLKSLLAGDKTRAKQVMDALKENADILCKEIETEMVKRYGFKWPIWIGFHGAPSMHHLHLHVLSADLCSEKMKNKKHYNSFHPKHGFFLHMDDVLSWFDAEPSYFKTMAALEEKKYEALLKDDMSCWKCGSAMKNMPTLKSHLQEEWDKEASRAKAKAERKRKLEEKQKNTESRAQKEEASDAHTDKKQKVSTPEND</sequence>
<accession>A0ABR1JVW8</accession>
<evidence type="ECO:0000313" key="9">
    <source>
        <dbReference type="EMBL" id="KAK7466991.1"/>
    </source>
</evidence>
<comment type="caution">
    <text evidence="9">The sequence shown here is derived from an EMBL/GenBank/DDBJ whole genome shotgun (WGS) entry which is preliminary data.</text>
</comment>
<evidence type="ECO:0000313" key="10">
    <source>
        <dbReference type="Proteomes" id="UP001498398"/>
    </source>
</evidence>
<evidence type="ECO:0000256" key="5">
    <source>
        <dbReference type="ARBA" id="ARBA00023242"/>
    </source>
</evidence>